<evidence type="ECO:0000256" key="7">
    <source>
        <dbReference type="SAM" id="Phobius"/>
    </source>
</evidence>
<dbReference type="SUPFAM" id="SSF47384">
    <property type="entry name" value="Homodimeric domain of signal transducing histidine kinase"/>
    <property type="match status" value="1"/>
</dbReference>
<dbReference type="PANTHER" id="PTHR43711:SF1">
    <property type="entry name" value="HISTIDINE KINASE 1"/>
    <property type="match status" value="1"/>
</dbReference>
<dbReference type="Pfam" id="PF16927">
    <property type="entry name" value="HisKA_7TM"/>
    <property type="match status" value="1"/>
</dbReference>
<evidence type="ECO:0000256" key="2">
    <source>
        <dbReference type="ARBA" id="ARBA00012438"/>
    </source>
</evidence>
<comment type="caution">
    <text evidence="9">The sequence shown here is derived from an EMBL/GenBank/DDBJ whole genome shotgun (WGS) entry which is preliminary data.</text>
</comment>
<dbReference type="CDD" id="cd00082">
    <property type="entry name" value="HisKA"/>
    <property type="match status" value="1"/>
</dbReference>
<dbReference type="InterPro" id="IPR036097">
    <property type="entry name" value="HisK_dim/P_sf"/>
</dbReference>
<dbReference type="SUPFAM" id="SSF55874">
    <property type="entry name" value="ATPase domain of HSP90 chaperone/DNA topoisomerase II/histidine kinase"/>
    <property type="match status" value="1"/>
</dbReference>
<dbReference type="AlphaFoldDB" id="A0A1F6CLE4"/>
<evidence type="ECO:0000256" key="6">
    <source>
        <dbReference type="ARBA" id="ARBA00023012"/>
    </source>
</evidence>
<feature type="transmembrane region" description="Helical" evidence="7">
    <location>
        <begin position="88"/>
        <end position="108"/>
    </location>
</feature>
<feature type="domain" description="Histidine kinase" evidence="8">
    <location>
        <begin position="282"/>
        <end position="481"/>
    </location>
</feature>
<feature type="transmembrane region" description="Helical" evidence="7">
    <location>
        <begin position="120"/>
        <end position="143"/>
    </location>
</feature>
<gene>
    <name evidence="9" type="ORF">A3F84_15995</name>
</gene>
<feature type="transmembrane region" description="Helical" evidence="7">
    <location>
        <begin position="155"/>
        <end position="179"/>
    </location>
</feature>
<keyword evidence="5" id="KW-0418">Kinase</keyword>
<dbReference type="Pfam" id="PF00512">
    <property type="entry name" value="HisKA"/>
    <property type="match status" value="1"/>
</dbReference>
<name>A0A1F6CLE4_HANXR</name>
<feature type="transmembrane region" description="Helical" evidence="7">
    <location>
        <begin position="214"/>
        <end position="234"/>
    </location>
</feature>
<evidence type="ECO:0000313" key="9">
    <source>
        <dbReference type="EMBL" id="OGG49888.1"/>
    </source>
</evidence>
<dbReference type="Gene3D" id="3.30.565.10">
    <property type="entry name" value="Histidine kinase-like ATPase, C-terminal domain"/>
    <property type="match status" value="1"/>
</dbReference>
<dbReference type="Proteomes" id="UP000178606">
    <property type="component" value="Unassembled WGS sequence"/>
</dbReference>
<dbReference type="InterPro" id="IPR005467">
    <property type="entry name" value="His_kinase_dom"/>
</dbReference>
<dbReference type="InterPro" id="IPR004358">
    <property type="entry name" value="Sig_transdc_His_kin-like_C"/>
</dbReference>
<keyword evidence="7" id="KW-1133">Transmembrane helix</keyword>
<dbReference type="InterPro" id="IPR050736">
    <property type="entry name" value="Sensor_HK_Regulatory"/>
</dbReference>
<evidence type="ECO:0000256" key="5">
    <source>
        <dbReference type="ARBA" id="ARBA00022777"/>
    </source>
</evidence>
<keyword evidence="4" id="KW-0808">Transferase</keyword>
<dbReference type="PROSITE" id="PS50109">
    <property type="entry name" value="HIS_KIN"/>
    <property type="match status" value="1"/>
</dbReference>
<evidence type="ECO:0000256" key="3">
    <source>
        <dbReference type="ARBA" id="ARBA00022553"/>
    </source>
</evidence>
<dbReference type="PRINTS" id="PR00344">
    <property type="entry name" value="BCTRLSENSOR"/>
</dbReference>
<evidence type="ECO:0000313" key="10">
    <source>
        <dbReference type="Proteomes" id="UP000178606"/>
    </source>
</evidence>
<dbReference type="InterPro" id="IPR003661">
    <property type="entry name" value="HisK_dim/P_dom"/>
</dbReference>
<sequence>MTKWEPLIAVLAAAGNLLVFWLAATRRRRAPGRRPLMLLCLALALWNLGRFIGDDARFGTLSVAAVLPALMLHFVLRFLDREARHRAVLRTLWAISLAFFAVTLGGWGVESLRRFVDAPAWNGCYLLILLPFALWAMWMLFDAHRAEPRPDRRRVIRYVLIAAAFGLGTGVSDLFRFLHADWPEFGSIGSFACMALLCYAILRHHLLEIRVAARRLAVVLVLAALPPLALYWLVDAATAPAVAGVAAATFVALGLSGWAISWWQEQAEQRRRLAEMGEVSALLAHEIRNPLAAIKGAAQYLQGEIESETAREYVELVLREIDRLDAAVGDVQYFVRPVHVDGAPADLGALVERVAAAQRPGLPAGVTLRTQTSPAQVRVDEGLITQVLVNLVRNAVEAVGETGTVTIETRGTVVAVRDTGPGISDEAFERIFQPYFTTKTRGMGLGLALSRKIAEAHGGTLDAENLEAGGAEFRLELPASRE</sequence>
<keyword evidence="7" id="KW-0812">Transmembrane</keyword>
<feature type="transmembrane region" description="Helical" evidence="7">
    <location>
        <begin position="185"/>
        <end position="202"/>
    </location>
</feature>
<proteinExistence type="predicted"/>
<dbReference type="SMART" id="SM00387">
    <property type="entry name" value="HATPase_c"/>
    <property type="match status" value="1"/>
</dbReference>
<keyword evidence="3" id="KW-0597">Phosphoprotein</keyword>
<dbReference type="PANTHER" id="PTHR43711">
    <property type="entry name" value="TWO-COMPONENT HISTIDINE KINASE"/>
    <property type="match status" value="1"/>
</dbReference>
<dbReference type="SMART" id="SM00388">
    <property type="entry name" value="HisKA"/>
    <property type="match status" value="1"/>
</dbReference>
<feature type="transmembrane region" description="Helical" evidence="7">
    <location>
        <begin position="240"/>
        <end position="263"/>
    </location>
</feature>
<evidence type="ECO:0000256" key="1">
    <source>
        <dbReference type="ARBA" id="ARBA00000085"/>
    </source>
</evidence>
<organism evidence="9 10">
    <name type="scientific">Handelsmanbacteria sp. (strain RIFCSPLOWO2_12_FULL_64_10)</name>
    <dbReference type="NCBI Taxonomy" id="1817868"/>
    <lineage>
        <taxon>Bacteria</taxon>
        <taxon>Candidatus Handelsmaniibacteriota</taxon>
    </lineage>
</organism>
<evidence type="ECO:0000259" key="8">
    <source>
        <dbReference type="PROSITE" id="PS50109"/>
    </source>
</evidence>
<accession>A0A1F6CLE4</accession>
<dbReference type="EC" id="2.7.13.3" evidence="2"/>
<dbReference type="Pfam" id="PF02518">
    <property type="entry name" value="HATPase_c"/>
    <property type="match status" value="1"/>
</dbReference>
<dbReference type="InterPro" id="IPR036890">
    <property type="entry name" value="HATPase_C_sf"/>
</dbReference>
<dbReference type="InterPro" id="IPR003594">
    <property type="entry name" value="HATPase_dom"/>
</dbReference>
<feature type="transmembrane region" description="Helical" evidence="7">
    <location>
        <begin position="36"/>
        <end position="52"/>
    </location>
</feature>
<evidence type="ECO:0000256" key="4">
    <source>
        <dbReference type="ARBA" id="ARBA00022679"/>
    </source>
</evidence>
<dbReference type="Gene3D" id="1.10.287.130">
    <property type="match status" value="1"/>
</dbReference>
<dbReference type="GO" id="GO:0000155">
    <property type="term" value="F:phosphorelay sensor kinase activity"/>
    <property type="evidence" value="ECO:0007669"/>
    <property type="project" value="InterPro"/>
</dbReference>
<reference evidence="9 10" key="1">
    <citation type="journal article" date="2016" name="Nat. Commun.">
        <title>Thousands of microbial genomes shed light on interconnected biogeochemical processes in an aquifer system.</title>
        <authorList>
            <person name="Anantharaman K."/>
            <person name="Brown C.T."/>
            <person name="Hug L.A."/>
            <person name="Sharon I."/>
            <person name="Castelle C.J."/>
            <person name="Probst A.J."/>
            <person name="Thomas B.C."/>
            <person name="Singh A."/>
            <person name="Wilkins M.J."/>
            <person name="Karaoz U."/>
            <person name="Brodie E.L."/>
            <person name="Williams K.H."/>
            <person name="Hubbard S.S."/>
            <person name="Banfield J.F."/>
        </authorList>
    </citation>
    <scope>NUCLEOTIDE SEQUENCE [LARGE SCALE GENOMIC DNA]</scope>
    <source>
        <strain evidence="10">RIFCSPLOWO2_12_FULL_64_10</strain>
    </source>
</reference>
<feature type="transmembrane region" description="Helical" evidence="7">
    <location>
        <begin position="6"/>
        <end position="24"/>
    </location>
</feature>
<feature type="transmembrane region" description="Helical" evidence="7">
    <location>
        <begin position="58"/>
        <end position="76"/>
    </location>
</feature>
<keyword evidence="6" id="KW-0902">Two-component regulatory system</keyword>
<dbReference type="InterPro" id="IPR031621">
    <property type="entry name" value="HisKA_7TM"/>
</dbReference>
<dbReference type="EMBL" id="MFKF01000219">
    <property type="protein sequence ID" value="OGG49888.1"/>
    <property type="molecule type" value="Genomic_DNA"/>
</dbReference>
<protein>
    <recommendedName>
        <fullName evidence="2">histidine kinase</fullName>
        <ecNumber evidence="2">2.7.13.3</ecNumber>
    </recommendedName>
</protein>
<comment type="catalytic activity">
    <reaction evidence="1">
        <text>ATP + protein L-histidine = ADP + protein N-phospho-L-histidine.</text>
        <dbReference type="EC" id="2.7.13.3"/>
    </reaction>
</comment>
<keyword evidence="7" id="KW-0472">Membrane</keyword>